<organism evidence="1">
    <name type="scientific">Davidia involucrata</name>
    <name type="common">Dove tree</name>
    <dbReference type="NCBI Taxonomy" id="16924"/>
    <lineage>
        <taxon>Eukaryota</taxon>
        <taxon>Viridiplantae</taxon>
        <taxon>Streptophyta</taxon>
        <taxon>Embryophyta</taxon>
        <taxon>Tracheophyta</taxon>
        <taxon>Spermatophyta</taxon>
        <taxon>Magnoliopsida</taxon>
        <taxon>eudicotyledons</taxon>
        <taxon>Gunneridae</taxon>
        <taxon>Pentapetalae</taxon>
        <taxon>asterids</taxon>
        <taxon>Cornales</taxon>
        <taxon>Nyssaceae</taxon>
        <taxon>Davidia</taxon>
    </lineage>
</organism>
<proteinExistence type="predicted"/>
<dbReference type="AlphaFoldDB" id="A0A5B7BEF8"/>
<sequence length="164" mass="18541">MVELEAVEEKRDRVVANLKAYQNRITRAYGERVVPRQLQEGDLVLKATARTMRGAVAPKFSPKWEGPFLVQDVSESGYCRLFDPNTKVNMGPFNMKWLKQYFASADDDPPRFSFALVSTQCYSSPPECLVILSSALYSPEARIMAKIYLYIYSATPLKEEGATV</sequence>
<dbReference type="EMBL" id="GHES01036690">
    <property type="protein sequence ID" value="MPA67249.1"/>
    <property type="molecule type" value="Transcribed_RNA"/>
</dbReference>
<evidence type="ECO:0000313" key="1">
    <source>
        <dbReference type="EMBL" id="MPA67249.1"/>
    </source>
</evidence>
<accession>A0A5B7BEF8</accession>
<reference evidence="1" key="1">
    <citation type="submission" date="2019-08" db="EMBL/GenBank/DDBJ databases">
        <title>Reference gene set and small RNA set construction with multiple tissues from Davidia involucrata Baill.</title>
        <authorList>
            <person name="Yang H."/>
            <person name="Zhou C."/>
            <person name="Li G."/>
            <person name="Wang J."/>
            <person name="Gao P."/>
            <person name="Wang M."/>
            <person name="Wang R."/>
            <person name="Zhao Y."/>
        </authorList>
    </citation>
    <scope>NUCLEOTIDE SEQUENCE</scope>
    <source>
        <tissue evidence="1">Mixed with DoveR01_LX</tissue>
    </source>
</reference>
<name>A0A5B7BEF8_DAVIN</name>
<protein>
    <submittedName>
        <fullName evidence="1">Uncharacterized protein</fullName>
    </submittedName>
</protein>
<gene>
    <name evidence="1" type="ORF">Din_036690</name>
</gene>